<protein>
    <submittedName>
        <fullName evidence="4">Uncharacterized protein</fullName>
    </submittedName>
</protein>
<comment type="caution">
    <text evidence="4">The sequence shown here is derived from an EMBL/GenBank/DDBJ whole genome shotgun (WGS) entry which is preliminary data.</text>
</comment>
<dbReference type="InterPro" id="IPR000159">
    <property type="entry name" value="RA_dom"/>
</dbReference>
<evidence type="ECO:0000259" key="2">
    <source>
        <dbReference type="PROSITE" id="PS50200"/>
    </source>
</evidence>
<gene>
    <name evidence="4" type="ORF">ASZ78_015804</name>
</gene>
<evidence type="ECO:0000256" key="1">
    <source>
        <dbReference type="SAM" id="Coils"/>
    </source>
</evidence>
<reference evidence="4 5" key="1">
    <citation type="submission" date="2016-07" db="EMBL/GenBank/DDBJ databases">
        <title>Disparate Historic Effective Population Sizes Predicted by Modern Levels of Genome Diversity for the Scaled Quail (Callipepla squamata) and the Northern Bobwhite (Colinus virginianus): Inferences from First and Second Generation Draft Genome Assemblies for Sympatric New World Quail.</title>
        <authorList>
            <person name="Oldeschulte D.L."/>
            <person name="Halley Y.A."/>
            <person name="Bhattarai E.K."/>
            <person name="Brashear W.A."/>
            <person name="Hill J."/>
            <person name="Metz R.P."/>
            <person name="Johnson C.D."/>
            <person name="Rollins D."/>
            <person name="Peterson M.J."/>
            <person name="Bickhart D.M."/>
            <person name="Decker J.E."/>
            <person name="Seabury C.M."/>
        </authorList>
    </citation>
    <scope>NUCLEOTIDE SEQUENCE [LARGE SCALE GENOMIC DNA]</scope>
    <source>
        <strain evidence="4 5">Texas</strain>
        <tissue evidence="4">Leg muscle</tissue>
    </source>
</reference>
<dbReference type="InterPro" id="IPR033614">
    <property type="entry name" value="RASSF1-6"/>
</dbReference>
<dbReference type="PANTHER" id="PTHR22738">
    <property type="entry name" value="RASSF"/>
    <property type="match status" value="1"/>
</dbReference>
<feature type="domain" description="Ras-associating" evidence="2">
    <location>
        <begin position="115"/>
        <end position="145"/>
    </location>
</feature>
<dbReference type="AlphaFoldDB" id="A0A226NHK9"/>
<dbReference type="PROSITE" id="PS50951">
    <property type="entry name" value="SARAH"/>
    <property type="match status" value="1"/>
</dbReference>
<dbReference type="Pfam" id="PF16517">
    <property type="entry name" value="Nore1-SARAH"/>
    <property type="match status" value="1"/>
</dbReference>
<feature type="coiled-coil region" evidence="1">
    <location>
        <begin position="166"/>
        <end position="193"/>
    </location>
</feature>
<dbReference type="PANTHER" id="PTHR22738:SF9">
    <property type="entry name" value="RAS ASSOCIATION DOMAIN-CONTAINING PROTEIN 5"/>
    <property type="match status" value="1"/>
</dbReference>
<dbReference type="FunFam" id="1.20.5.110:FF:000032">
    <property type="entry name" value="Ras association domain family member 5"/>
    <property type="match status" value="1"/>
</dbReference>
<keyword evidence="5" id="KW-1185">Reference proteome</keyword>
<dbReference type="InterPro" id="IPR011524">
    <property type="entry name" value="SARAH_dom"/>
</dbReference>
<dbReference type="Proteomes" id="UP000198323">
    <property type="component" value="Unassembled WGS sequence"/>
</dbReference>
<feature type="domain" description="SARAH" evidence="3">
    <location>
        <begin position="147"/>
        <end position="194"/>
    </location>
</feature>
<evidence type="ECO:0000313" key="4">
    <source>
        <dbReference type="EMBL" id="OXB67163.1"/>
    </source>
</evidence>
<dbReference type="EMBL" id="MCFN01000042">
    <property type="protein sequence ID" value="OXB67163.1"/>
    <property type="molecule type" value="Genomic_DNA"/>
</dbReference>
<dbReference type="GO" id="GO:0005634">
    <property type="term" value="C:nucleus"/>
    <property type="evidence" value="ECO:0007669"/>
    <property type="project" value="TreeGrafter"/>
</dbReference>
<organism evidence="4 5">
    <name type="scientific">Callipepla squamata</name>
    <name type="common">Scaled quail</name>
    <dbReference type="NCBI Taxonomy" id="9009"/>
    <lineage>
        <taxon>Eukaryota</taxon>
        <taxon>Metazoa</taxon>
        <taxon>Chordata</taxon>
        <taxon>Craniata</taxon>
        <taxon>Vertebrata</taxon>
        <taxon>Euteleostomi</taxon>
        <taxon>Archelosauria</taxon>
        <taxon>Archosauria</taxon>
        <taxon>Dinosauria</taxon>
        <taxon>Saurischia</taxon>
        <taxon>Theropoda</taxon>
        <taxon>Coelurosauria</taxon>
        <taxon>Aves</taxon>
        <taxon>Neognathae</taxon>
        <taxon>Galloanserae</taxon>
        <taxon>Galliformes</taxon>
        <taxon>Odontophoridae</taxon>
        <taxon>Callipepla</taxon>
    </lineage>
</organism>
<proteinExistence type="predicted"/>
<dbReference type="STRING" id="9009.A0A226NHK9"/>
<evidence type="ECO:0000259" key="3">
    <source>
        <dbReference type="PROSITE" id="PS50951"/>
    </source>
</evidence>
<keyword evidence="1" id="KW-0175">Coiled coil</keyword>
<dbReference type="PROSITE" id="PS50200">
    <property type="entry name" value="RA"/>
    <property type="match status" value="1"/>
</dbReference>
<evidence type="ECO:0000313" key="5">
    <source>
        <dbReference type="Proteomes" id="UP000198323"/>
    </source>
</evidence>
<sequence>MTIGSSMSSGYCSLDEDLEDCFFTAKTSFFRSAPSKGPAKNVTKAVEEKPEPPTVEEIKQKIEKYNARVTNCLLMKLSDDGTYTGFIKVHLKLRRPVTVPAGIRPQSIYDALKEKLPLTEFPLYLRLLAGPDTDVLSFVLKENETGEVEWDAFSIPELQNFLMILDKEEKDKIQQVKRKYEKFKQRLQQSLKEAGDKPG</sequence>
<dbReference type="Gene3D" id="3.10.20.90">
    <property type="entry name" value="Phosphatidylinositol 3-kinase Catalytic Subunit, Chain A, domain 1"/>
    <property type="match status" value="1"/>
</dbReference>
<name>A0A226NHK9_CALSU</name>
<accession>A0A226NHK9</accession>
<dbReference type="GO" id="GO:0007165">
    <property type="term" value="P:signal transduction"/>
    <property type="evidence" value="ECO:0007669"/>
    <property type="project" value="InterPro"/>
</dbReference>
<dbReference type="OrthoDB" id="74314at2759"/>
<dbReference type="Gene3D" id="1.20.5.110">
    <property type="match status" value="1"/>
</dbReference>
<dbReference type="CDD" id="cd21892">
    <property type="entry name" value="SARAH_RASSF5"/>
    <property type="match status" value="1"/>
</dbReference>